<evidence type="ECO:0000313" key="3">
    <source>
        <dbReference type="Proteomes" id="UP000801492"/>
    </source>
</evidence>
<feature type="compositionally biased region" description="Basic and acidic residues" evidence="1">
    <location>
        <begin position="55"/>
        <end position="93"/>
    </location>
</feature>
<gene>
    <name evidence="2" type="ORF">ILUMI_08297</name>
</gene>
<organism evidence="2 3">
    <name type="scientific">Ignelater luminosus</name>
    <name type="common">Cucubano</name>
    <name type="synonym">Pyrophorus luminosus</name>
    <dbReference type="NCBI Taxonomy" id="2038154"/>
    <lineage>
        <taxon>Eukaryota</taxon>
        <taxon>Metazoa</taxon>
        <taxon>Ecdysozoa</taxon>
        <taxon>Arthropoda</taxon>
        <taxon>Hexapoda</taxon>
        <taxon>Insecta</taxon>
        <taxon>Pterygota</taxon>
        <taxon>Neoptera</taxon>
        <taxon>Endopterygota</taxon>
        <taxon>Coleoptera</taxon>
        <taxon>Polyphaga</taxon>
        <taxon>Elateriformia</taxon>
        <taxon>Elateroidea</taxon>
        <taxon>Elateridae</taxon>
        <taxon>Agrypninae</taxon>
        <taxon>Pyrophorini</taxon>
        <taxon>Ignelater</taxon>
    </lineage>
</organism>
<feature type="compositionally biased region" description="Basic and acidic residues" evidence="1">
    <location>
        <begin position="103"/>
        <end position="113"/>
    </location>
</feature>
<feature type="region of interest" description="Disordered" evidence="1">
    <location>
        <begin position="15"/>
        <end position="40"/>
    </location>
</feature>
<evidence type="ECO:0000256" key="1">
    <source>
        <dbReference type="SAM" id="MobiDB-lite"/>
    </source>
</evidence>
<reference evidence="2" key="1">
    <citation type="submission" date="2019-08" db="EMBL/GenBank/DDBJ databases">
        <title>The genome of the North American firefly Photinus pyralis.</title>
        <authorList>
            <consortium name="Photinus pyralis genome working group"/>
            <person name="Fallon T.R."/>
            <person name="Sander Lower S.E."/>
            <person name="Weng J.-K."/>
        </authorList>
    </citation>
    <scope>NUCLEOTIDE SEQUENCE</scope>
    <source>
        <strain evidence="2">TRF0915ILg1</strain>
        <tissue evidence="2">Whole body</tissue>
    </source>
</reference>
<dbReference type="AlphaFoldDB" id="A0A8K0D1W4"/>
<sequence>MAQFVTHIQPTLMEASHHHAPHHHKEHKDPKPKEHHKETISHHKMYQEDLESHLKDVQKHQGHPREFPVLPKEHHSTHYDEFPKLHPKPSDHGHHSKGHHNGQLKESRSHSEDSGLYIDSHGIPHPYQLHFIDAQGIYRDSEGHALEGEYRDGHHKGKEKNGHYKEKEGHPKEKNGQRKGSTELQLKDGDDKSHHSHHYGPEKEAVSRPVPPQYIDLHPINVENKGVSYFMCVCLYV</sequence>
<feature type="compositionally biased region" description="Basic and acidic residues" evidence="1">
    <location>
        <begin position="185"/>
        <end position="206"/>
    </location>
</feature>
<proteinExistence type="predicted"/>
<comment type="caution">
    <text evidence="2">The sequence shown here is derived from an EMBL/GenBank/DDBJ whole genome shotgun (WGS) entry which is preliminary data.</text>
</comment>
<dbReference type="OrthoDB" id="6781399at2759"/>
<protein>
    <submittedName>
        <fullName evidence="2">Uncharacterized protein</fullName>
    </submittedName>
</protein>
<feature type="region of interest" description="Disordered" evidence="1">
    <location>
        <begin position="55"/>
        <end position="120"/>
    </location>
</feature>
<keyword evidence="3" id="KW-1185">Reference proteome</keyword>
<feature type="compositionally biased region" description="Basic and acidic residues" evidence="1">
    <location>
        <begin position="27"/>
        <end position="40"/>
    </location>
</feature>
<feature type="compositionally biased region" description="Basic and acidic residues" evidence="1">
    <location>
        <begin position="159"/>
        <end position="176"/>
    </location>
</feature>
<name>A0A8K0D1W4_IGNLU</name>
<accession>A0A8K0D1W4</accession>
<evidence type="ECO:0000313" key="2">
    <source>
        <dbReference type="EMBL" id="KAF2897878.1"/>
    </source>
</evidence>
<dbReference type="Proteomes" id="UP000801492">
    <property type="component" value="Unassembled WGS sequence"/>
</dbReference>
<feature type="region of interest" description="Disordered" evidence="1">
    <location>
        <begin position="148"/>
        <end position="210"/>
    </location>
</feature>
<dbReference type="EMBL" id="VTPC01003888">
    <property type="protein sequence ID" value="KAF2897878.1"/>
    <property type="molecule type" value="Genomic_DNA"/>
</dbReference>